<dbReference type="PROSITE" id="PS50835">
    <property type="entry name" value="IG_LIKE"/>
    <property type="match status" value="3"/>
</dbReference>
<keyword evidence="11 17" id="KW-0472">Membrane</keyword>
<keyword evidence="6" id="KW-0732">Signal</keyword>
<evidence type="ECO:0000256" key="17">
    <source>
        <dbReference type="SAM" id="Phobius"/>
    </source>
</evidence>
<dbReference type="FunFam" id="2.60.40.10:FF:000298">
    <property type="entry name" value="Nectin cell adhesion molecule 3"/>
    <property type="match status" value="1"/>
</dbReference>
<evidence type="ECO:0000256" key="8">
    <source>
        <dbReference type="ARBA" id="ARBA00022889"/>
    </source>
</evidence>
<evidence type="ECO:0000256" key="6">
    <source>
        <dbReference type="ARBA" id="ARBA00022729"/>
    </source>
</evidence>
<dbReference type="GeneID" id="105910131"/>
<dbReference type="SMART" id="SM00409">
    <property type="entry name" value="IG"/>
    <property type="match status" value="2"/>
</dbReference>
<reference evidence="20" key="1">
    <citation type="submission" date="2025-08" db="UniProtKB">
        <authorList>
            <consortium name="RefSeq"/>
        </authorList>
    </citation>
    <scope>IDENTIFICATION</scope>
</reference>
<dbReference type="InterPro" id="IPR013783">
    <property type="entry name" value="Ig-like_fold"/>
</dbReference>
<evidence type="ECO:0000256" key="3">
    <source>
        <dbReference type="ARBA" id="ARBA00007810"/>
    </source>
</evidence>
<dbReference type="Gene3D" id="2.60.40.10">
    <property type="entry name" value="Immunoglobulins"/>
    <property type="match status" value="3"/>
</dbReference>
<evidence type="ECO:0000256" key="4">
    <source>
        <dbReference type="ARBA" id="ARBA00022475"/>
    </source>
</evidence>
<dbReference type="GO" id="GO:0043296">
    <property type="term" value="C:apical junction complex"/>
    <property type="evidence" value="ECO:0007669"/>
    <property type="project" value="TreeGrafter"/>
</dbReference>
<protein>
    <recommendedName>
        <fullName evidence="15">Nectin cell adhesion molecule 3</fullName>
    </recommendedName>
</protein>
<keyword evidence="13" id="KW-0325">Glycoprotein</keyword>
<feature type="compositionally biased region" description="Low complexity" evidence="16">
    <location>
        <begin position="346"/>
        <end position="360"/>
    </location>
</feature>
<feature type="transmembrane region" description="Helical" evidence="17">
    <location>
        <begin position="12"/>
        <end position="31"/>
    </location>
</feature>
<feature type="domain" description="Ig-like" evidence="18">
    <location>
        <begin position="252"/>
        <end position="325"/>
    </location>
</feature>
<sequence length="579" mass="63166">MARRLRLRCHRSNITLCGLQAIVSLLFYWVAVVGSSEVSVPERVDAVLGKNITLGCRVEVGANLTLTQSSWERRLPSGTITLAVFNPEYGISIADAYERRVSFVNPSTGDASIMLEGVGFADIGSYTCKVATFPLGNTQASTTVNILVEPKVHVLPGPSVLLDGGNETTVATCMAERGRPAAEVFWESELELQGRSEGQRQDQSNGTTTSQVHYLWAPTRHAQGHTITCVVRHPALPAEVRKPYVLNVQFAPDVQVVGYNSNWFSGQEDMKLDCQVNANPAPYSFTWTRVKGSLPDGVLGDNSTLLFTRPLERNDSGLYRCEVRNAIGMRYQDTHIWVQDPPPTTALPTTSAGAATLPGADTTGTAPDHRQAQFSSPTQGSPSSSGSATDSHLGTIVGGVVGGVLFLVLLLGLVGVCFMRQRRTFRGDYYTKQYLGPSDMQKDNQLDVLQPHELQVYSSGDGSGDSGKGSQDLKPPKPAAGDLIYDYASDRKDREEWGGDHQQPPRVIGRDGSYYNDGHHNNQHPFPQQHQQHSNSPPAHTGLNGSPYLPDDNCYDNGTDSDYVSHMDGSVISRREWYV</sequence>
<dbReference type="RefSeq" id="XP_012694272.2">
    <property type="nucleotide sequence ID" value="XM_012838818.3"/>
</dbReference>
<evidence type="ECO:0000256" key="11">
    <source>
        <dbReference type="ARBA" id="ARBA00023136"/>
    </source>
</evidence>
<dbReference type="InterPro" id="IPR013106">
    <property type="entry name" value="Ig_V-set"/>
</dbReference>
<keyword evidence="5 17" id="KW-0812">Transmembrane</keyword>
<dbReference type="SMART" id="SM00408">
    <property type="entry name" value="IGc2"/>
    <property type="match status" value="1"/>
</dbReference>
<dbReference type="SUPFAM" id="SSF48726">
    <property type="entry name" value="Immunoglobulin"/>
    <property type="match status" value="3"/>
</dbReference>
<keyword evidence="14" id="KW-0393">Immunoglobulin domain</keyword>
<dbReference type="KEGG" id="char:105910131"/>
<evidence type="ECO:0000256" key="5">
    <source>
        <dbReference type="ARBA" id="ARBA00022692"/>
    </source>
</evidence>
<dbReference type="InterPro" id="IPR036179">
    <property type="entry name" value="Ig-like_dom_sf"/>
</dbReference>
<feature type="compositionally biased region" description="Low complexity" evidence="16">
    <location>
        <begin position="523"/>
        <end position="538"/>
    </location>
</feature>
<evidence type="ECO:0000256" key="13">
    <source>
        <dbReference type="ARBA" id="ARBA00023180"/>
    </source>
</evidence>
<dbReference type="Pfam" id="PF13927">
    <property type="entry name" value="Ig_3"/>
    <property type="match status" value="1"/>
</dbReference>
<dbReference type="GO" id="GO:0007157">
    <property type="term" value="P:heterophilic cell-cell adhesion via plasma membrane cell adhesion molecules"/>
    <property type="evidence" value="ECO:0007669"/>
    <property type="project" value="TreeGrafter"/>
</dbReference>
<feature type="domain" description="Ig-like" evidence="18">
    <location>
        <begin position="49"/>
        <end position="145"/>
    </location>
</feature>
<evidence type="ECO:0000256" key="1">
    <source>
        <dbReference type="ARBA" id="ARBA00004162"/>
    </source>
</evidence>
<evidence type="ECO:0000256" key="7">
    <source>
        <dbReference type="ARBA" id="ARBA00022737"/>
    </source>
</evidence>
<comment type="similarity">
    <text evidence="3">Belongs to the nectin family.</text>
</comment>
<evidence type="ECO:0000256" key="2">
    <source>
        <dbReference type="ARBA" id="ARBA00004536"/>
    </source>
</evidence>
<evidence type="ECO:0000259" key="18">
    <source>
        <dbReference type="PROSITE" id="PS50835"/>
    </source>
</evidence>
<dbReference type="PANTHER" id="PTHR23277:SF12">
    <property type="entry name" value="NECTIN-3"/>
    <property type="match status" value="1"/>
</dbReference>
<dbReference type="Pfam" id="PF08205">
    <property type="entry name" value="C2-set_2"/>
    <property type="match status" value="1"/>
</dbReference>
<dbReference type="InterPro" id="IPR007110">
    <property type="entry name" value="Ig-like_dom"/>
</dbReference>
<dbReference type="GO" id="GO:0005912">
    <property type="term" value="C:adherens junction"/>
    <property type="evidence" value="ECO:0007669"/>
    <property type="project" value="UniProtKB-SubCell"/>
</dbReference>
<dbReference type="Pfam" id="PF07686">
    <property type="entry name" value="V-set"/>
    <property type="match status" value="1"/>
</dbReference>
<keyword evidence="4" id="KW-1003">Cell membrane</keyword>
<organism evidence="19 20">
    <name type="scientific">Clupea harengus</name>
    <name type="common">Atlantic herring</name>
    <dbReference type="NCBI Taxonomy" id="7950"/>
    <lineage>
        <taxon>Eukaryota</taxon>
        <taxon>Metazoa</taxon>
        <taxon>Chordata</taxon>
        <taxon>Craniata</taxon>
        <taxon>Vertebrata</taxon>
        <taxon>Euteleostomi</taxon>
        <taxon>Actinopterygii</taxon>
        <taxon>Neopterygii</taxon>
        <taxon>Teleostei</taxon>
        <taxon>Clupei</taxon>
        <taxon>Clupeiformes</taxon>
        <taxon>Clupeoidei</taxon>
        <taxon>Clupeidae</taxon>
        <taxon>Clupea</taxon>
    </lineage>
</organism>
<feature type="compositionally biased region" description="Basic and acidic residues" evidence="16">
    <location>
        <begin position="488"/>
        <end position="499"/>
    </location>
</feature>
<dbReference type="InterPro" id="IPR003599">
    <property type="entry name" value="Ig_sub"/>
</dbReference>
<name>A0A6P3WBI3_CLUHA</name>
<accession>A0A6P3WBI3</accession>
<evidence type="ECO:0000256" key="10">
    <source>
        <dbReference type="ARBA" id="ARBA00022989"/>
    </source>
</evidence>
<feature type="transmembrane region" description="Helical" evidence="17">
    <location>
        <begin position="393"/>
        <end position="418"/>
    </location>
</feature>
<dbReference type="Proteomes" id="UP000515152">
    <property type="component" value="Chromosome 9"/>
</dbReference>
<dbReference type="OrthoDB" id="9442762at2759"/>
<dbReference type="PANTHER" id="PTHR23277">
    <property type="entry name" value="NECTIN-RELATED"/>
    <property type="match status" value="1"/>
</dbReference>
<dbReference type="GO" id="GO:0007156">
    <property type="term" value="P:homophilic cell adhesion via plasma membrane adhesion molecules"/>
    <property type="evidence" value="ECO:0007669"/>
    <property type="project" value="TreeGrafter"/>
</dbReference>
<dbReference type="GO" id="GO:0005886">
    <property type="term" value="C:plasma membrane"/>
    <property type="evidence" value="ECO:0007669"/>
    <property type="project" value="UniProtKB-SubCell"/>
</dbReference>
<comment type="subcellular location">
    <subcellularLocation>
        <location evidence="2">Cell junction</location>
        <location evidence="2">Adherens junction</location>
    </subcellularLocation>
    <subcellularLocation>
        <location evidence="1">Cell membrane</location>
        <topology evidence="1">Single-pass membrane protein</topology>
    </subcellularLocation>
</comment>
<feature type="region of interest" description="Disordered" evidence="16">
    <location>
        <begin position="339"/>
        <end position="390"/>
    </location>
</feature>
<evidence type="ECO:0000256" key="9">
    <source>
        <dbReference type="ARBA" id="ARBA00022949"/>
    </source>
</evidence>
<evidence type="ECO:0000256" key="14">
    <source>
        <dbReference type="ARBA" id="ARBA00023319"/>
    </source>
</evidence>
<evidence type="ECO:0000313" key="20">
    <source>
        <dbReference type="RefSeq" id="XP_012694272.2"/>
    </source>
</evidence>
<evidence type="ECO:0000256" key="15">
    <source>
        <dbReference type="ARBA" id="ARBA00082570"/>
    </source>
</evidence>
<keyword evidence="8" id="KW-0130">Cell adhesion</keyword>
<keyword evidence="12" id="KW-1015">Disulfide bond</keyword>
<dbReference type="InterPro" id="IPR051427">
    <property type="entry name" value="Nectin/Nectin-like"/>
</dbReference>
<feature type="domain" description="Ig-like" evidence="18">
    <location>
        <begin position="150"/>
        <end position="241"/>
    </location>
</feature>
<dbReference type="AlphaFoldDB" id="A0A6P3WBI3"/>
<keyword evidence="10 17" id="KW-1133">Transmembrane helix</keyword>
<dbReference type="InterPro" id="IPR013162">
    <property type="entry name" value="CD80_C2-set"/>
</dbReference>
<keyword evidence="19" id="KW-1185">Reference proteome</keyword>
<proteinExistence type="inferred from homology"/>
<gene>
    <name evidence="20" type="primary">LOC105910131</name>
</gene>
<keyword evidence="9" id="KW-0965">Cell junction</keyword>
<dbReference type="InterPro" id="IPR003598">
    <property type="entry name" value="Ig_sub2"/>
</dbReference>
<keyword evidence="7" id="KW-0677">Repeat</keyword>
<evidence type="ECO:0000256" key="16">
    <source>
        <dbReference type="SAM" id="MobiDB-lite"/>
    </source>
</evidence>
<feature type="region of interest" description="Disordered" evidence="16">
    <location>
        <begin position="456"/>
        <end position="562"/>
    </location>
</feature>
<evidence type="ECO:0000256" key="12">
    <source>
        <dbReference type="ARBA" id="ARBA00023157"/>
    </source>
</evidence>
<feature type="compositionally biased region" description="Low complexity" evidence="16">
    <location>
        <begin position="375"/>
        <end position="390"/>
    </location>
</feature>
<evidence type="ECO:0000313" key="19">
    <source>
        <dbReference type="Proteomes" id="UP000515152"/>
    </source>
</evidence>